<organism evidence="2 3">
    <name type="scientific">Pseudohongiella nitratireducens</name>
    <dbReference type="NCBI Taxonomy" id="1768907"/>
    <lineage>
        <taxon>Bacteria</taxon>
        <taxon>Pseudomonadati</taxon>
        <taxon>Pseudomonadota</taxon>
        <taxon>Gammaproteobacteria</taxon>
        <taxon>Pseudomonadales</taxon>
        <taxon>Pseudohongiellaceae</taxon>
        <taxon>Pseudohongiella</taxon>
    </lineage>
</organism>
<protein>
    <recommendedName>
        <fullName evidence="1">Antitoxin Xre/MbcA/ParS-like toxin-binding domain-containing protein</fullName>
    </recommendedName>
</protein>
<dbReference type="RefSeq" id="WP_158662860.1">
    <property type="nucleotide sequence ID" value="NZ_BMIY01000008.1"/>
</dbReference>
<dbReference type="EMBL" id="BMIY01000008">
    <property type="protein sequence ID" value="GFZ77103.1"/>
    <property type="molecule type" value="Genomic_DNA"/>
</dbReference>
<keyword evidence="3" id="KW-1185">Reference proteome</keyword>
<dbReference type="Pfam" id="PF09722">
    <property type="entry name" value="Xre_MbcA_ParS_C"/>
    <property type="match status" value="1"/>
</dbReference>
<dbReference type="Proteomes" id="UP000627715">
    <property type="component" value="Unassembled WGS sequence"/>
</dbReference>
<evidence type="ECO:0000313" key="2">
    <source>
        <dbReference type="EMBL" id="GFZ77103.1"/>
    </source>
</evidence>
<reference evidence="2" key="2">
    <citation type="submission" date="2020-09" db="EMBL/GenBank/DDBJ databases">
        <authorList>
            <person name="Sun Q."/>
            <person name="Zhou Y."/>
        </authorList>
    </citation>
    <scope>NUCLEOTIDE SEQUENCE</scope>
    <source>
        <strain evidence="2">CGMCC 1.15425</strain>
    </source>
</reference>
<name>A0A916QJH9_9GAMM</name>
<dbReference type="InterPro" id="IPR024467">
    <property type="entry name" value="Xre/MbcA/ParS-like_toxin-bd"/>
</dbReference>
<proteinExistence type="predicted"/>
<gene>
    <name evidence="2" type="ORF">GCM10011403_20200</name>
</gene>
<evidence type="ECO:0000313" key="3">
    <source>
        <dbReference type="Proteomes" id="UP000627715"/>
    </source>
</evidence>
<comment type="caution">
    <text evidence="2">The sequence shown here is derived from an EMBL/GenBank/DDBJ whole genome shotgun (WGS) entry which is preliminary data.</text>
</comment>
<feature type="domain" description="Antitoxin Xre/MbcA/ParS-like toxin-binding" evidence="1">
    <location>
        <begin position="106"/>
        <end position="156"/>
    </location>
</feature>
<accession>A0A916QJH9</accession>
<reference evidence="2" key="1">
    <citation type="journal article" date="2014" name="Int. J. Syst. Evol. Microbiol.">
        <title>Complete genome sequence of Corynebacterium casei LMG S-19264T (=DSM 44701T), isolated from a smear-ripened cheese.</title>
        <authorList>
            <consortium name="US DOE Joint Genome Institute (JGI-PGF)"/>
            <person name="Walter F."/>
            <person name="Albersmeier A."/>
            <person name="Kalinowski J."/>
            <person name="Ruckert C."/>
        </authorList>
    </citation>
    <scope>NUCLEOTIDE SEQUENCE</scope>
    <source>
        <strain evidence="2">CGMCC 1.15425</strain>
    </source>
</reference>
<dbReference type="AlphaFoldDB" id="A0A916QJH9"/>
<dbReference type="InterPro" id="IPR011979">
    <property type="entry name" value="Antitox_Xre"/>
</dbReference>
<sequence length="159" mass="18153">MTTLENSRPRAHTFRAKDIPPYKSTGLVYNAIPVETLRDQREFISQSRKGIPGKWVKNIVEGTGLRETFLVILGVSSSNLSRVYRRQSLPSGQSEEMLHAVRVIQQANEVWESEELALQWLRSPVGALNDSRPIDQFDTFQGRQWVSQLLDSIEHGEFT</sequence>
<evidence type="ECO:0000259" key="1">
    <source>
        <dbReference type="Pfam" id="PF09722"/>
    </source>
</evidence>
<dbReference type="NCBIfam" id="TIGR02293">
    <property type="entry name" value="TAS_TIGR02293"/>
    <property type="match status" value="1"/>
</dbReference>